<proteinExistence type="predicted"/>
<dbReference type="InterPro" id="IPR018704">
    <property type="entry name" value="SecYEG/CpoB_TPR"/>
</dbReference>
<dbReference type="SUPFAM" id="SSF48452">
    <property type="entry name" value="TPR-like"/>
    <property type="match status" value="1"/>
</dbReference>
<feature type="transmembrane region" description="Helical" evidence="2">
    <location>
        <begin position="161"/>
        <end position="183"/>
    </location>
</feature>
<gene>
    <name evidence="4" type="ORF">EA187_04455</name>
</gene>
<feature type="domain" description="Ancillary SecYEG translocon subunit/Cell division coordinator CpoB TPR" evidence="3">
    <location>
        <begin position="153"/>
        <end position="359"/>
    </location>
</feature>
<keyword evidence="2" id="KW-0472">Membrane</keyword>
<reference evidence="4 5" key="1">
    <citation type="submission" date="2019-01" db="EMBL/GenBank/DDBJ databases">
        <title>Lujinxingia litoralis gen. nov., sp. nov. and Lujinxingia sediminis gen. nov., sp. nov., new members in the order Bradymonadales, isolated from coastal sediment.</title>
        <authorList>
            <person name="Li C.-M."/>
        </authorList>
    </citation>
    <scope>NUCLEOTIDE SEQUENCE [LARGE SCALE GENOMIC DNA]</scope>
    <source>
        <strain evidence="4 5">SEH01</strain>
    </source>
</reference>
<sequence length="373" mass="40404">MRRAGLGECDDACGQKCESEGEGDGEGAGSAPGVRHAMGSSFKGEAKRRMGRVVCVDTSWCPAYSPHPFVSGDARNESPKRPRGYGFPRLRAARLSGLRLRREEMAIKIKKQGEAPEPEEQEGLDELEAAAALGAGSGEDLDAFERTTLQATAWVEENRSVVFGGIIAVIVAVLGVILGLQYIEGQQVEASSSLSKGLAAYEWYVEGSPELEAIRGQEGLAEPANIFASEEEKWQAIYDAAATTLADFDRGPIAADARLTQAAAAFHLQKLDEAEGLYRQVLDGEASDAMKVMARVGLANTLSALEKTDEAAKAWDSVAENAPERAQFAQYEKARMLDRAGQSDQAKELYHKILEDDPEFTFKSEIERRLATL</sequence>
<evidence type="ECO:0000256" key="2">
    <source>
        <dbReference type="SAM" id="Phobius"/>
    </source>
</evidence>
<dbReference type="InterPro" id="IPR019734">
    <property type="entry name" value="TPR_rpt"/>
</dbReference>
<keyword evidence="2" id="KW-1133">Transmembrane helix</keyword>
<accession>A0ABY0CXT2</accession>
<dbReference type="Pfam" id="PF09976">
    <property type="entry name" value="TPR_21"/>
    <property type="match status" value="1"/>
</dbReference>
<protein>
    <submittedName>
        <fullName evidence="4">Tetratricopeptide repeat protein</fullName>
    </submittedName>
</protein>
<keyword evidence="2" id="KW-0812">Transmembrane</keyword>
<evidence type="ECO:0000256" key="1">
    <source>
        <dbReference type="SAM" id="MobiDB-lite"/>
    </source>
</evidence>
<dbReference type="EMBL" id="SADD01000001">
    <property type="protein sequence ID" value="RVU48687.1"/>
    <property type="molecule type" value="Genomic_DNA"/>
</dbReference>
<evidence type="ECO:0000259" key="3">
    <source>
        <dbReference type="Pfam" id="PF09976"/>
    </source>
</evidence>
<keyword evidence="5" id="KW-1185">Reference proteome</keyword>
<comment type="caution">
    <text evidence="4">The sequence shown here is derived from an EMBL/GenBank/DDBJ whole genome shotgun (WGS) entry which is preliminary data.</text>
</comment>
<evidence type="ECO:0000313" key="4">
    <source>
        <dbReference type="EMBL" id="RVU48687.1"/>
    </source>
</evidence>
<evidence type="ECO:0000313" key="5">
    <source>
        <dbReference type="Proteomes" id="UP000282926"/>
    </source>
</evidence>
<dbReference type="InterPro" id="IPR011990">
    <property type="entry name" value="TPR-like_helical_dom_sf"/>
</dbReference>
<dbReference type="Proteomes" id="UP000282926">
    <property type="component" value="Unassembled WGS sequence"/>
</dbReference>
<name>A0ABY0CXT2_9DELT</name>
<feature type="region of interest" description="Disordered" evidence="1">
    <location>
        <begin position="15"/>
        <end position="43"/>
    </location>
</feature>
<dbReference type="Gene3D" id="1.25.40.10">
    <property type="entry name" value="Tetratricopeptide repeat domain"/>
    <property type="match status" value="1"/>
</dbReference>
<dbReference type="SMART" id="SM00028">
    <property type="entry name" value="TPR"/>
    <property type="match status" value="3"/>
</dbReference>
<organism evidence="4 5">
    <name type="scientific">Lujinxingia sediminis</name>
    <dbReference type="NCBI Taxonomy" id="2480984"/>
    <lineage>
        <taxon>Bacteria</taxon>
        <taxon>Deltaproteobacteria</taxon>
        <taxon>Bradymonadales</taxon>
        <taxon>Lujinxingiaceae</taxon>
        <taxon>Lujinxingia</taxon>
    </lineage>
</organism>